<keyword evidence="8" id="KW-1185">Reference proteome</keyword>
<dbReference type="Proteomes" id="UP000664132">
    <property type="component" value="Unassembled WGS sequence"/>
</dbReference>
<evidence type="ECO:0000313" key="7">
    <source>
        <dbReference type="EMBL" id="KAG4418604.1"/>
    </source>
</evidence>
<comment type="caution">
    <text evidence="7">The sequence shown here is derived from an EMBL/GenBank/DDBJ whole genome shotgun (WGS) entry which is preliminary data.</text>
</comment>
<dbReference type="InterPro" id="IPR001138">
    <property type="entry name" value="Zn2Cys6_DnaBD"/>
</dbReference>
<dbReference type="GO" id="GO:0000435">
    <property type="term" value="P:positive regulation of transcription from RNA polymerase II promoter by galactose"/>
    <property type="evidence" value="ECO:0007669"/>
    <property type="project" value="TreeGrafter"/>
</dbReference>
<evidence type="ECO:0000256" key="2">
    <source>
        <dbReference type="ARBA" id="ARBA00023015"/>
    </source>
</evidence>
<dbReference type="PANTHER" id="PTHR47424">
    <property type="entry name" value="REGULATORY PROTEIN GAL4"/>
    <property type="match status" value="1"/>
</dbReference>
<feature type="compositionally biased region" description="Polar residues" evidence="5">
    <location>
        <begin position="80"/>
        <end position="94"/>
    </location>
</feature>
<keyword evidence="4" id="KW-0539">Nucleus</keyword>
<evidence type="ECO:0000256" key="4">
    <source>
        <dbReference type="ARBA" id="ARBA00023242"/>
    </source>
</evidence>
<organism evidence="7 8">
    <name type="scientific">Cadophora malorum</name>
    <dbReference type="NCBI Taxonomy" id="108018"/>
    <lineage>
        <taxon>Eukaryota</taxon>
        <taxon>Fungi</taxon>
        <taxon>Dikarya</taxon>
        <taxon>Ascomycota</taxon>
        <taxon>Pezizomycotina</taxon>
        <taxon>Leotiomycetes</taxon>
        <taxon>Helotiales</taxon>
        <taxon>Ploettnerulaceae</taxon>
        <taxon>Cadophora</taxon>
    </lineage>
</organism>
<feature type="domain" description="Zn(2)-C6 fungal-type" evidence="6">
    <location>
        <begin position="17"/>
        <end position="48"/>
    </location>
</feature>
<dbReference type="OrthoDB" id="47007at2759"/>
<dbReference type="SMART" id="SM00066">
    <property type="entry name" value="GAL4"/>
    <property type="match status" value="1"/>
</dbReference>
<dbReference type="CDD" id="cd00067">
    <property type="entry name" value="GAL4"/>
    <property type="match status" value="1"/>
</dbReference>
<dbReference type="PROSITE" id="PS50048">
    <property type="entry name" value="ZN2_CY6_FUNGAL_2"/>
    <property type="match status" value="1"/>
</dbReference>
<dbReference type="Gene3D" id="4.10.240.10">
    <property type="entry name" value="Zn(2)-C6 fungal-type DNA-binding domain"/>
    <property type="match status" value="1"/>
</dbReference>
<dbReference type="CDD" id="cd12148">
    <property type="entry name" value="fungal_TF_MHR"/>
    <property type="match status" value="1"/>
</dbReference>
<keyword evidence="2" id="KW-0805">Transcription regulation</keyword>
<evidence type="ECO:0000259" key="6">
    <source>
        <dbReference type="PROSITE" id="PS50048"/>
    </source>
</evidence>
<dbReference type="InterPro" id="IPR051127">
    <property type="entry name" value="Fungal_SecMet_Regulators"/>
</dbReference>
<gene>
    <name evidence="7" type="ORF">IFR04_008229</name>
</gene>
<dbReference type="GO" id="GO:0000978">
    <property type="term" value="F:RNA polymerase II cis-regulatory region sequence-specific DNA binding"/>
    <property type="evidence" value="ECO:0007669"/>
    <property type="project" value="TreeGrafter"/>
</dbReference>
<protein>
    <recommendedName>
        <fullName evidence="6">Zn(2)-C6 fungal-type domain-containing protein</fullName>
    </recommendedName>
</protein>
<dbReference type="GO" id="GO:0006351">
    <property type="term" value="P:DNA-templated transcription"/>
    <property type="evidence" value="ECO:0007669"/>
    <property type="project" value="InterPro"/>
</dbReference>
<dbReference type="SMART" id="SM00906">
    <property type="entry name" value="Fungal_trans"/>
    <property type="match status" value="1"/>
</dbReference>
<keyword evidence="3" id="KW-0804">Transcription</keyword>
<accession>A0A8H7WAP1</accession>
<dbReference type="InterPro" id="IPR036864">
    <property type="entry name" value="Zn2-C6_fun-type_DNA-bd_sf"/>
</dbReference>
<dbReference type="Pfam" id="PF04082">
    <property type="entry name" value="Fungal_trans"/>
    <property type="match status" value="1"/>
</dbReference>
<dbReference type="PROSITE" id="PS00463">
    <property type="entry name" value="ZN2_CY6_FUNGAL_1"/>
    <property type="match status" value="1"/>
</dbReference>
<dbReference type="GO" id="GO:0005634">
    <property type="term" value="C:nucleus"/>
    <property type="evidence" value="ECO:0007669"/>
    <property type="project" value="TreeGrafter"/>
</dbReference>
<keyword evidence="1" id="KW-0479">Metal-binding</keyword>
<dbReference type="EMBL" id="JAFJYH010000124">
    <property type="protein sequence ID" value="KAG4418604.1"/>
    <property type="molecule type" value="Genomic_DNA"/>
</dbReference>
<name>A0A8H7WAP1_9HELO</name>
<dbReference type="PANTHER" id="PTHR47424:SF9">
    <property type="entry name" value="TAH-2"/>
    <property type="match status" value="1"/>
</dbReference>
<dbReference type="GO" id="GO:0000981">
    <property type="term" value="F:DNA-binding transcription factor activity, RNA polymerase II-specific"/>
    <property type="evidence" value="ECO:0007669"/>
    <property type="project" value="InterPro"/>
</dbReference>
<dbReference type="SUPFAM" id="SSF57701">
    <property type="entry name" value="Zn2/Cys6 DNA-binding domain"/>
    <property type="match status" value="1"/>
</dbReference>
<evidence type="ECO:0000313" key="8">
    <source>
        <dbReference type="Proteomes" id="UP000664132"/>
    </source>
</evidence>
<proteinExistence type="predicted"/>
<feature type="region of interest" description="Disordered" evidence="5">
    <location>
        <begin position="80"/>
        <end position="101"/>
    </location>
</feature>
<dbReference type="InterPro" id="IPR007219">
    <property type="entry name" value="XnlR_reg_dom"/>
</dbReference>
<evidence type="ECO:0000256" key="5">
    <source>
        <dbReference type="SAM" id="MobiDB-lite"/>
    </source>
</evidence>
<evidence type="ECO:0000256" key="3">
    <source>
        <dbReference type="ARBA" id="ARBA00023163"/>
    </source>
</evidence>
<sequence length="714" mass="79588">MPRPKIRIEDRQRAVKACIPCKSSKKRCDSKVPCGPCIRRTSESACIYTEGRQKKRRISQTASQTDGSTVLIQQLDTNQTTTIRPHQRSLSNSSHQHEHGQAIDVSTGASHGFVDEDYNFDDQNGEDVIDPNIGCDNTVDDYDDDPAPVEENSAPRSRLLFNSKGEKVYVGNAAALAFLQFLRQILSKHMGPSHFTENRLGNVMLEAQIPGEGLPDFEEDIQHKRILVDNFFLASSGILDLYTRSEVYDLLTDIDSMNENKGLLYLVFAIGGQCRVSSPLSLNYSQRYFTRGQQIAFEGMLEDPSIRLIHSFLLMAFYLLGACRRNAAFMYLGIAARAAHALGLHDPDQYSALSRPEKGLRLRTWKSLRVLDVMTSSILARPSASLSTRPDTAIAKLNSDDRTFAKTATNANFEICSIIEEVLQYIMQQTTLDSEATQILLQKLSTWSATNLSPEMRICSVGTSIGSTEHEKVLGNIHTACVYYFTVMLLTRPFLIRYLMSRLSAKSNISIDTSSEPANLSALAQASIDVAVYMAQTCQNAMSAGLIIDNMCILKAWIFAAGLVLGFTLFANIEVSSEVENAFTGVRDVLKKLSHQSPQAEHYHDVLSSFSDAITKRRKQIAQERRRATSQYVDRILVLDVQNDQQQQQTSPISADADFSRIEADSIENWWNSEFPFAPENADVLTADWDTFALQISENFTFDNEASGGLFGGM</sequence>
<evidence type="ECO:0000256" key="1">
    <source>
        <dbReference type="ARBA" id="ARBA00022723"/>
    </source>
</evidence>
<dbReference type="AlphaFoldDB" id="A0A8H7WAP1"/>
<dbReference type="GO" id="GO:0008270">
    <property type="term" value="F:zinc ion binding"/>
    <property type="evidence" value="ECO:0007669"/>
    <property type="project" value="InterPro"/>
</dbReference>
<reference evidence="7" key="1">
    <citation type="submission" date="2021-02" db="EMBL/GenBank/DDBJ databases">
        <title>Genome sequence Cadophora malorum strain M34.</title>
        <authorList>
            <person name="Stefanovic E."/>
            <person name="Vu D."/>
            <person name="Scully C."/>
            <person name="Dijksterhuis J."/>
            <person name="Roader J."/>
            <person name="Houbraken J."/>
        </authorList>
    </citation>
    <scope>NUCLEOTIDE SEQUENCE</scope>
    <source>
        <strain evidence="7">M34</strain>
    </source>
</reference>